<dbReference type="RefSeq" id="WP_068680522.1">
    <property type="nucleotide sequence ID" value="NZ_LYPA01000032.1"/>
</dbReference>
<sequence length="98" mass="10901">MKETIEKAVSLAFGLAVIGKEQVDKVVGQLVEKGELTKEESKVWIDAAIAKGKEMESTVEKAAQQKLQAILKEHNLVTKEELEGLIKRIEVLEQNQSK</sequence>
<keyword evidence="2" id="KW-1185">Reference proteome</keyword>
<protein>
    <recommendedName>
        <fullName evidence="3">Polyhydroxyalkanoate synthesis regulator</fullName>
    </recommendedName>
</protein>
<proteinExistence type="predicted"/>
<gene>
    <name evidence="1" type="ORF">A7K91_22480</name>
</gene>
<evidence type="ECO:0008006" key="3">
    <source>
        <dbReference type="Google" id="ProtNLM"/>
    </source>
</evidence>
<evidence type="ECO:0000313" key="1">
    <source>
        <dbReference type="EMBL" id="OBR67646.1"/>
    </source>
</evidence>
<evidence type="ECO:0000313" key="2">
    <source>
        <dbReference type="Proteomes" id="UP000092024"/>
    </source>
</evidence>
<reference evidence="1 2" key="1">
    <citation type="submission" date="2016-05" db="EMBL/GenBank/DDBJ databases">
        <title>Paenibacillus oryzae. sp. nov., isolated from the rice root.</title>
        <authorList>
            <person name="Zhang J."/>
            <person name="Zhang X."/>
        </authorList>
    </citation>
    <scope>NUCLEOTIDE SEQUENCE [LARGE SCALE GENOMIC DNA]</scope>
    <source>
        <strain evidence="1 2">1DrF-4</strain>
    </source>
</reference>
<organism evidence="1 2">
    <name type="scientific">Paenibacillus oryzae</name>
    <dbReference type="NCBI Taxonomy" id="1844972"/>
    <lineage>
        <taxon>Bacteria</taxon>
        <taxon>Bacillati</taxon>
        <taxon>Bacillota</taxon>
        <taxon>Bacilli</taxon>
        <taxon>Bacillales</taxon>
        <taxon>Paenibacillaceae</taxon>
        <taxon>Paenibacillus</taxon>
    </lineage>
</organism>
<accession>A0A1A5YPU1</accession>
<dbReference type="STRING" id="1844972.A7K91_22480"/>
<dbReference type="Proteomes" id="UP000092024">
    <property type="component" value="Unassembled WGS sequence"/>
</dbReference>
<dbReference type="NCBIfam" id="NF047773">
    <property type="entry name" value="phas_rel_Lepto"/>
    <property type="match status" value="1"/>
</dbReference>
<dbReference type="EMBL" id="LYPA01000032">
    <property type="protein sequence ID" value="OBR67646.1"/>
    <property type="molecule type" value="Genomic_DNA"/>
</dbReference>
<name>A0A1A5YPU1_9BACL</name>
<dbReference type="AlphaFoldDB" id="A0A1A5YPU1"/>
<dbReference type="OrthoDB" id="191894at2"/>
<comment type="caution">
    <text evidence="1">The sequence shown here is derived from an EMBL/GenBank/DDBJ whole genome shotgun (WGS) entry which is preliminary data.</text>
</comment>